<comment type="caution">
    <text evidence="1">The sequence shown here is derived from an EMBL/GenBank/DDBJ whole genome shotgun (WGS) entry which is preliminary data.</text>
</comment>
<sequence>MEISYDDVGKTKTARTVLVNGRKIRVDRQAVEIWKENPDAVFNLVWNADKREFCLSGPIE</sequence>
<evidence type="ECO:0000313" key="2">
    <source>
        <dbReference type="Proteomes" id="UP000481252"/>
    </source>
</evidence>
<keyword evidence="2" id="KW-1185">Reference proteome</keyword>
<dbReference type="AlphaFoldDB" id="A0A7C9VHA4"/>
<dbReference type="RefSeq" id="WP_091911842.1">
    <property type="nucleotide sequence ID" value="NZ_JAAKZG010000015.1"/>
</dbReference>
<dbReference type="EMBL" id="JAAKZG010000015">
    <property type="protein sequence ID" value="NGN44448.1"/>
    <property type="molecule type" value="Genomic_DNA"/>
</dbReference>
<name>A0A7C9VHA4_9HYPH</name>
<dbReference type="Proteomes" id="UP000481252">
    <property type="component" value="Unassembled WGS sequence"/>
</dbReference>
<gene>
    <name evidence="1" type="ORF">G6N74_25585</name>
</gene>
<reference evidence="1 2" key="1">
    <citation type="submission" date="2020-02" db="EMBL/GenBank/DDBJ databases">
        <title>Genome sequence of the type strain CGMCC 1.15528 of Mesorhizobium zhangyense.</title>
        <authorList>
            <person name="Gao J."/>
            <person name="Sun J."/>
        </authorList>
    </citation>
    <scope>NUCLEOTIDE SEQUENCE [LARGE SCALE GENOMIC DNA]</scope>
    <source>
        <strain evidence="1 2">CGMCC 1.15528</strain>
    </source>
</reference>
<protein>
    <submittedName>
        <fullName evidence="1">Uncharacterized protein</fullName>
    </submittedName>
</protein>
<proteinExistence type="predicted"/>
<organism evidence="1 2">
    <name type="scientific">Mesorhizobium zhangyense</name>
    <dbReference type="NCBI Taxonomy" id="1776730"/>
    <lineage>
        <taxon>Bacteria</taxon>
        <taxon>Pseudomonadati</taxon>
        <taxon>Pseudomonadota</taxon>
        <taxon>Alphaproteobacteria</taxon>
        <taxon>Hyphomicrobiales</taxon>
        <taxon>Phyllobacteriaceae</taxon>
        <taxon>Mesorhizobium</taxon>
    </lineage>
</organism>
<evidence type="ECO:0000313" key="1">
    <source>
        <dbReference type="EMBL" id="NGN44448.1"/>
    </source>
</evidence>
<accession>A0A7C9VHA4</accession>